<keyword evidence="4 6" id="KW-0238">DNA-binding</keyword>
<dbReference type="PANTHER" id="PTHR30349:SF81">
    <property type="entry name" value="TYROSINE RECOMBINASE XERC"/>
    <property type="match status" value="1"/>
</dbReference>
<evidence type="ECO:0000256" key="4">
    <source>
        <dbReference type="ARBA" id="ARBA00023125"/>
    </source>
</evidence>
<proteinExistence type="inferred from homology"/>
<gene>
    <name evidence="9" type="ORF">KCG48_01190</name>
</gene>
<dbReference type="InterPro" id="IPR050090">
    <property type="entry name" value="Tyrosine_recombinase_XerCD"/>
</dbReference>
<keyword evidence="10" id="KW-1185">Reference proteome</keyword>
<evidence type="ECO:0000313" key="10">
    <source>
        <dbReference type="Proteomes" id="UP000675379"/>
    </source>
</evidence>
<dbReference type="GO" id="GO:0015074">
    <property type="term" value="P:DNA integration"/>
    <property type="evidence" value="ECO:0007669"/>
    <property type="project" value="UniProtKB-KW"/>
</dbReference>
<dbReference type="InterPro" id="IPR013762">
    <property type="entry name" value="Integrase-like_cat_sf"/>
</dbReference>
<evidence type="ECO:0000256" key="2">
    <source>
        <dbReference type="ARBA" id="ARBA00008857"/>
    </source>
</evidence>
<evidence type="ECO:0000313" key="9">
    <source>
        <dbReference type="EMBL" id="MBR0574945.1"/>
    </source>
</evidence>
<dbReference type="PROSITE" id="PS51900">
    <property type="entry name" value="CB"/>
    <property type="match status" value="1"/>
</dbReference>
<dbReference type="NCBIfam" id="NF001399">
    <property type="entry name" value="PRK00283.1"/>
    <property type="match status" value="1"/>
</dbReference>
<reference evidence="9" key="1">
    <citation type="submission" date="2021-04" db="EMBL/GenBank/DDBJ databases">
        <title>Proteiniclasticum sedimins sp. nov., an obligate anaerobic bacterium isolated from anaerobic sludge.</title>
        <authorList>
            <person name="Liu J."/>
        </authorList>
    </citation>
    <scope>NUCLEOTIDE SEQUENCE</scope>
    <source>
        <strain evidence="9">BAD-10</strain>
    </source>
</reference>
<dbReference type="GO" id="GO:0006310">
    <property type="term" value="P:DNA recombination"/>
    <property type="evidence" value="ECO:0007669"/>
    <property type="project" value="UniProtKB-KW"/>
</dbReference>
<dbReference type="InterPro" id="IPR010998">
    <property type="entry name" value="Integrase_recombinase_N"/>
</dbReference>
<dbReference type="InterPro" id="IPR002104">
    <property type="entry name" value="Integrase_catalytic"/>
</dbReference>
<keyword evidence="5" id="KW-0233">DNA recombination</keyword>
<evidence type="ECO:0000256" key="1">
    <source>
        <dbReference type="ARBA" id="ARBA00003283"/>
    </source>
</evidence>
<sequence>MREDLLQAYLEELKREGKSENTLDAYRRDLVRLLAYLEEEALELEEFNEVEVSNFISYLLDQEMSRSTISRHLVSVRNFYKYLRKKNRIVEAPILFFELPEIKRNLPEALSVEEVERLLQAPDLSQLKGKRDKAILELLYGAGLKASELLDLTVRDVDLSRGYVSIRGKKNKERLIPIGSFAVASLREYLESRKDLVLGSSVLFPSQRGEKMTRQGLWKIFKDYAQSSGLDGKINLNSLRHSYAVHLLAGGADLTTLSTLLGHNDIKATAVYLKLVKNRKLKEVYDEAHPRA</sequence>
<dbReference type="InterPro" id="IPR011010">
    <property type="entry name" value="DNA_brk_join_enz"/>
</dbReference>
<dbReference type="Pfam" id="PF00589">
    <property type="entry name" value="Phage_integrase"/>
    <property type="match status" value="1"/>
</dbReference>
<dbReference type="PANTHER" id="PTHR30349">
    <property type="entry name" value="PHAGE INTEGRASE-RELATED"/>
    <property type="match status" value="1"/>
</dbReference>
<feature type="domain" description="Tyr recombinase" evidence="7">
    <location>
        <begin position="105"/>
        <end position="286"/>
    </location>
</feature>
<comment type="function">
    <text evidence="1">Site-specific tyrosine recombinase, which acts by catalyzing the cutting and rejoining of the recombining DNA molecules.</text>
</comment>
<dbReference type="Proteomes" id="UP000675379">
    <property type="component" value="Unassembled WGS sequence"/>
</dbReference>
<dbReference type="Gene3D" id="1.10.443.10">
    <property type="entry name" value="Intergrase catalytic core"/>
    <property type="match status" value="1"/>
</dbReference>
<evidence type="ECO:0000256" key="6">
    <source>
        <dbReference type="PROSITE-ProRule" id="PRU01248"/>
    </source>
</evidence>
<evidence type="ECO:0000256" key="3">
    <source>
        <dbReference type="ARBA" id="ARBA00022908"/>
    </source>
</evidence>
<dbReference type="InterPro" id="IPR004107">
    <property type="entry name" value="Integrase_SAM-like_N"/>
</dbReference>
<dbReference type="Gene3D" id="1.10.150.130">
    <property type="match status" value="1"/>
</dbReference>
<evidence type="ECO:0000256" key="5">
    <source>
        <dbReference type="ARBA" id="ARBA00023172"/>
    </source>
</evidence>
<dbReference type="EMBL" id="JAGSCS010000001">
    <property type="protein sequence ID" value="MBR0574945.1"/>
    <property type="molecule type" value="Genomic_DNA"/>
</dbReference>
<organism evidence="9 10">
    <name type="scientific">Proteiniclasticum sediminis</name>
    <dbReference type="NCBI Taxonomy" id="2804028"/>
    <lineage>
        <taxon>Bacteria</taxon>
        <taxon>Bacillati</taxon>
        <taxon>Bacillota</taxon>
        <taxon>Clostridia</taxon>
        <taxon>Eubacteriales</taxon>
        <taxon>Clostridiaceae</taxon>
        <taxon>Proteiniclasticum</taxon>
    </lineage>
</organism>
<dbReference type="AlphaFoldDB" id="A0A941HPD5"/>
<evidence type="ECO:0000259" key="7">
    <source>
        <dbReference type="PROSITE" id="PS51898"/>
    </source>
</evidence>
<dbReference type="Pfam" id="PF02899">
    <property type="entry name" value="Phage_int_SAM_1"/>
    <property type="match status" value="1"/>
</dbReference>
<dbReference type="SUPFAM" id="SSF56349">
    <property type="entry name" value="DNA breaking-rejoining enzymes"/>
    <property type="match status" value="1"/>
</dbReference>
<dbReference type="PROSITE" id="PS51898">
    <property type="entry name" value="TYR_RECOMBINASE"/>
    <property type="match status" value="1"/>
</dbReference>
<dbReference type="GO" id="GO:0003677">
    <property type="term" value="F:DNA binding"/>
    <property type="evidence" value="ECO:0007669"/>
    <property type="project" value="UniProtKB-UniRule"/>
</dbReference>
<comment type="similarity">
    <text evidence="2">Belongs to the 'phage' integrase family.</text>
</comment>
<accession>A0A941HPD5</accession>
<feature type="domain" description="Core-binding (CB)" evidence="8">
    <location>
        <begin position="1"/>
        <end position="84"/>
    </location>
</feature>
<dbReference type="InterPro" id="IPR044068">
    <property type="entry name" value="CB"/>
</dbReference>
<dbReference type="RefSeq" id="WP_211799454.1">
    <property type="nucleotide sequence ID" value="NZ_JAGSCS010000001.1"/>
</dbReference>
<keyword evidence="3" id="KW-0229">DNA integration</keyword>
<name>A0A941HPD5_9CLOT</name>
<protein>
    <submittedName>
        <fullName evidence="9">Tyrosine recombinase</fullName>
    </submittedName>
</protein>
<evidence type="ECO:0000259" key="8">
    <source>
        <dbReference type="PROSITE" id="PS51900"/>
    </source>
</evidence>
<comment type="caution">
    <text evidence="9">The sequence shown here is derived from an EMBL/GenBank/DDBJ whole genome shotgun (WGS) entry which is preliminary data.</text>
</comment>